<comment type="subcellular location">
    <subcellularLocation>
        <location evidence="2">Cytoplasm</location>
    </subcellularLocation>
    <subcellularLocation>
        <location evidence="1">Nucleus</location>
    </subcellularLocation>
</comment>
<evidence type="ECO:0000256" key="7">
    <source>
        <dbReference type="ARBA" id="ARBA00023242"/>
    </source>
</evidence>
<dbReference type="AlphaFoldDB" id="A0A9D5DAM7"/>
<dbReference type="Proteomes" id="UP001085076">
    <property type="component" value="Miscellaneous, Linkage group lg01"/>
</dbReference>
<evidence type="ECO:0000313" key="11">
    <source>
        <dbReference type="Proteomes" id="UP001085076"/>
    </source>
</evidence>
<dbReference type="GO" id="GO:0005819">
    <property type="term" value="C:spindle"/>
    <property type="evidence" value="ECO:0007669"/>
    <property type="project" value="TreeGrafter"/>
</dbReference>
<name>A0A9D5DAM7_9LILI</name>
<keyword evidence="11" id="KW-1185">Reference proteome</keyword>
<keyword evidence="6" id="KW-0493">Microtubule</keyword>
<sequence>MVGFGPGVGLRKISSVGMETSCEALLRELQHIWTEIGESEADKDRMLLDIERECLEVYRKKVDEASEAKAWLHQTVIAKEAELAALMATLGEHTMYSPMEKRLTPLKEQLALVTPILEDMRLEKEERIKQFADIHSQIDRVHAEITGDAHKNDSFSSVSVDEHDLSIRRLNEYQAQLRNLQRDKSDRLHKILEYVNEVHSLCRVLGLDFAKTMNEVDPSLHETGSEQLTNISNNTLNGLSSSIMKLKTEKKLRIQKLQETVESLFELWNLMDSTDEERRSFARVTCILGSKEKDITHSDLLSLETIKQTEAEVARLTKLKASRMKELVFRRRSELEEICRRAHLEPDISTAPEKTTALIDSGLVDSSELLANIETQILKAKEESVIRKDIMDRIDKWLAACEEESWLEEYNQDSNRYHAGRGAHLNLKRAEKARLAVMKIPAIVDNLISKTFAWEDERNMPFFYDGVRLVSILEEYKRTRQQKEEEKRQYRDQKKLQNLLLTEKELTYGSKPSPKRCNSFNRKVNGNHANGNGNGFMTPTPRRLSVSSATPELLSTHRSYSCRQNGYFKETRRLSTGPLNYVALPKEDNTSSFTSISGSEPESPLG</sequence>
<dbReference type="GO" id="GO:0005634">
    <property type="term" value="C:nucleus"/>
    <property type="evidence" value="ECO:0007669"/>
    <property type="project" value="UniProtKB-SubCell"/>
</dbReference>
<dbReference type="GO" id="GO:0005737">
    <property type="term" value="C:cytoplasm"/>
    <property type="evidence" value="ECO:0007669"/>
    <property type="project" value="UniProtKB-SubCell"/>
</dbReference>
<dbReference type="FunFam" id="1.20.58.1520:FF:000002">
    <property type="entry name" value="65-kDa microtubule-associated protein 6"/>
    <property type="match status" value="1"/>
</dbReference>
<keyword evidence="4" id="KW-0963">Cytoplasm</keyword>
<keyword evidence="5" id="KW-0597">Phosphoprotein</keyword>
<gene>
    <name evidence="10" type="ORF">J5N97_005649</name>
</gene>
<reference evidence="10" key="2">
    <citation type="journal article" date="2022" name="Hortic Res">
        <title>The genome of Dioscorea zingiberensis sheds light on the biosynthesis, origin and evolution of the medicinally important diosgenin saponins.</title>
        <authorList>
            <person name="Li Y."/>
            <person name="Tan C."/>
            <person name="Li Z."/>
            <person name="Guo J."/>
            <person name="Li S."/>
            <person name="Chen X."/>
            <person name="Wang C."/>
            <person name="Dai X."/>
            <person name="Yang H."/>
            <person name="Song W."/>
            <person name="Hou L."/>
            <person name="Xu J."/>
            <person name="Tong Z."/>
            <person name="Xu A."/>
            <person name="Yuan X."/>
            <person name="Wang W."/>
            <person name="Yang Q."/>
            <person name="Chen L."/>
            <person name="Sun Z."/>
            <person name="Wang K."/>
            <person name="Pan B."/>
            <person name="Chen J."/>
            <person name="Bao Y."/>
            <person name="Liu F."/>
            <person name="Qi X."/>
            <person name="Gang D.R."/>
            <person name="Wen J."/>
            <person name="Li J."/>
        </authorList>
    </citation>
    <scope>NUCLEOTIDE SEQUENCE</scope>
    <source>
        <strain evidence="10">Dzin_1.0</strain>
    </source>
</reference>
<organism evidence="10 11">
    <name type="scientific">Dioscorea zingiberensis</name>
    <dbReference type="NCBI Taxonomy" id="325984"/>
    <lineage>
        <taxon>Eukaryota</taxon>
        <taxon>Viridiplantae</taxon>
        <taxon>Streptophyta</taxon>
        <taxon>Embryophyta</taxon>
        <taxon>Tracheophyta</taxon>
        <taxon>Spermatophyta</taxon>
        <taxon>Magnoliopsida</taxon>
        <taxon>Liliopsida</taxon>
        <taxon>Dioscoreales</taxon>
        <taxon>Dioscoreaceae</taxon>
        <taxon>Dioscorea</taxon>
    </lineage>
</organism>
<evidence type="ECO:0000313" key="10">
    <source>
        <dbReference type="EMBL" id="KAJ0987293.1"/>
    </source>
</evidence>
<reference evidence="10" key="1">
    <citation type="submission" date="2021-03" db="EMBL/GenBank/DDBJ databases">
        <authorList>
            <person name="Li Z."/>
            <person name="Yang C."/>
        </authorList>
    </citation>
    <scope>NUCLEOTIDE SEQUENCE</scope>
    <source>
        <strain evidence="10">Dzin_1.0</strain>
        <tissue evidence="10">Leaf</tissue>
    </source>
</reference>
<proteinExistence type="inferred from homology"/>
<keyword evidence="8" id="KW-0175">Coiled coil</keyword>
<feature type="coiled-coil region" evidence="8">
    <location>
        <begin position="469"/>
        <end position="500"/>
    </location>
</feature>
<feature type="region of interest" description="Disordered" evidence="9">
    <location>
        <begin position="508"/>
        <end position="552"/>
    </location>
</feature>
<evidence type="ECO:0008006" key="12">
    <source>
        <dbReference type="Google" id="ProtNLM"/>
    </source>
</evidence>
<comment type="caution">
    <text evidence="10">The sequence shown here is derived from an EMBL/GenBank/DDBJ whole genome shotgun (WGS) entry which is preliminary data.</text>
</comment>
<dbReference type="PANTHER" id="PTHR19321">
    <property type="entry name" value="PROTEIN REGULATOR OF CYTOKINESIS 1 PRC1-RELATED"/>
    <property type="match status" value="1"/>
</dbReference>
<evidence type="ECO:0000256" key="9">
    <source>
        <dbReference type="SAM" id="MobiDB-lite"/>
    </source>
</evidence>
<protein>
    <recommendedName>
        <fullName evidence="12">65-kDa microtubule-associated protein 6</fullName>
    </recommendedName>
</protein>
<evidence type="ECO:0000256" key="3">
    <source>
        <dbReference type="ARBA" id="ARBA00006187"/>
    </source>
</evidence>
<dbReference type="InterPro" id="IPR007145">
    <property type="entry name" value="MAP65_Ase1_PRC1"/>
</dbReference>
<dbReference type="GO" id="GO:0005874">
    <property type="term" value="C:microtubule"/>
    <property type="evidence" value="ECO:0007669"/>
    <property type="project" value="UniProtKB-KW"/>
</dbReference>
<keyword evidence="7" id="KW-0539">Nucleus</keyword>
<feature type="compositionally biased region" description="Polar residues" evidence="9">
    <location>
        <begin position="590"/>
        <end position="600"/>
    </location>
</feature>
<evidence type="ECO:0000256" key="1">
    <source>
        <dbReference type="ARBA" id="ARBA00004123"/>
    </source>
</evidence>
<evidence type="ECO:0000256" key="8">
    <source>
        <dbReference type="SAM" id="Coils"/>
    </source>
</evidence>
<dbReference type="OrthoDB" id="642895at2759"/>
<comment type="similarity">
    <text evidence="3">Belongs to the MAP65/ASE1 family.</text>
</comment>
<evidence type="ECO:0000256" key="5">
    <source>
        <dbReference type="ARBA" id="ARBA00022553"/>
    </source>
</evidence>
<feature type="coiled-coil region" evidence="8">
    <location>
        <begin position="163"/>
        <end position="190"/>
    </location>
</feature>
<dbReference type="GO" id="GO:0008017">
    <property type="term" value="F:microtubule binding"/>
    <property type="evidence" value="ECO:0007669"/>
    <property type="project" value="InterPro"/>
</dbReference>
<dbReference type="Pfam" id="PF03999">
    <property type="entry name" value="MAP65_ASE1"/>
    <property type="match status" value="1"/>
</dbReference>
<dbReference type="EMBL" id="JAGGNH010000001">
    <property type="protein sequence ID" value="KAJ0987293.1"/>
    <property type="molecule type" value="Genomic_DNA"/>
</dbReference>
<evidence type="ECO:0000256" key="6">
    <source>
        <dbReference type="ARBA" id="ARBA00022701"/>
    </source>
</evidence>
<evidence type="ECO:0000256" key="4">
    <source>
        <dbReference type="ARBA" id="ARBA00022490"/>
    </source>
</evidence>
<accession>A0A9D5DAM7</accession>
<feature type="region of interest" description="Disordered" evidence="9">
    <location>
        <begin position="582"/>
        <end position="606"/>
    </location>
</feature>
<evidence type="ECO:0000256" key="2">
    <source>
        <dbReference type="ARBA" id="ARBA00004496"/>
    </source>
</evidence>
<dbReference type="GO" id="GO:0000226">
    <property type="term" value="P:microtubule cytoskeleton organization"/>
    <property type="evidence" value="ECO:0007669"/>
    <property type="project" value="InterPro"/>
</dbReference>
<dbReference type="Gene3D" id="1.20.58.1520">
    <property type="match status" value="1"/>
</dbReference>
<dbReference type="PANTHER" id="PTHR19321:SF0">
    <property type="entry name" value="65-KDA MICROTUBULE-ASSOCIATED PROTEIN 6"/>
    <property type="match status" value="1"/>
</dbReference>